<protein>
    <submittedName>
        <fullName evidence="1">Uncharacterized protein</fullName>
    </submittedName>
</protein>
<organism evidence="1 2">
    <name type="scientific">Petralouisia muris</name>
    <dbReference type="NCBI Taxonomy" id="3032872"/>
    <lineage>
        <taxon>Bacteria</taxon>
        <taxon>Bacillati</taxon>
        <taxon>Bacillota</taxon>
        <taxon>Clostridia</taxon>
        <taxon>Lachnospirales</taxon>
        <taxon>Lachnospiraceae</taxon>
        <taxon>Petralouisia</taxon>
    </lineage>
</organism>
<sequence>MDKKLLCYIISGVIFTFLAGTLLHFTYKWSGNNFWVGLFSPVNESTWEHMKLLFFPMLFYSIASGILLRLGPDKSLSPKAEGNCATRSISETWISFFLHLKNSYPCICLGNALGILLGTISIPVLFYTYSGILGTHCLFMDIAVFFLSIVFGFACAYWFAKTCTGRKFAGFFYSALALFMLCFFVFTIFPPDLGIFTSAS</sequence>
<evidence type="ECO:0000313" key="2">
    <source>
        <dbReference type="Proteomes" id="UP000304953"/>
    </source>
</evidence>
<proteinExistence type="predicted"/>
<gene>
    <name evidence="1" type="ORF">E5329_20760</name>
</gene>
<dbReference type="EMBL" id="SRYA01000055">
    <property type="protein sequence ID" value="TGY91514.1"/>
    <property type="molecule type" value="Genomic_DNA"/>
</dbReference>
<reference evidence="1" key="1">
    <citation type="submission" date="2019-04" db="EMBL/GenBank/DDBJ databases">
        <title>Microbes associate with the intestines of laboratory mice.</title>
        <authorList>
            <person name="Navarre W."/>
            <person name="Wong E."/>
            <person name="Huang K."/>
            <person name="Tropini C."/>
            <person name="Ng K."/>
            <person name="Yu B."/>
        </authorList>
    </citation>
    <scope>NUCLEOTIDE SEQUENCE</scope>
    <source>
        <strain evidence="1">NM01_1-7b</strain>
    </source>
</reference>
<evidence type="ECO:0000313" key="1">
    <source>
        <dbReference type="EMBL" id="TGY91514.1"/>
    </source>
</evidence>
<keyword evidence="2" id="KW-1185">Reference proteome</keyword>
<comment type="caution">
    <text evidence="1">The sequence shown here is derived from an EMBL/GenBank/DDBJ whole genome shotgun (WGS) entry which is preliminary data.</text>
</comment>
<name>A0AC61RR02_9FIRM</name>
<dbReference type="Proteomes" id="UP000304953">
    <property type="component" value="Unassembled WGS sequence"/>
</dbReference>
<accession>A0AC61RR02</accession>